<proteinExistence type="predicted"/>
<accession>A0A9D2PQZ9</accession>
<organism evidence="2 3">
    <name type="scientific">Candidatus Blautia merdavium</name>
    <dbReference type="NCBI Taxonomy" id="2838494"/>
    <lineage>
        <taxon>Bacteria</taxon>
        <taxon>Bacillati</taxon>
        <taxon>Bacillota</taxon>
        <taxon>Clostridia</taxon>
        <taxon>Lachnospirales</taxon>
        <taxon>Lachnospiraceae</taxon>
        <taxon>Blautia</taxon>
    </lineage>
</organism>
<dbReference type="Pfam" id="PF01636">
    <property type="entry name" value="APH"/>
    <property type="match status" value="1"/>
</dbReference>
<dbReference type="Gene3D" id="3.90.1200.10">
    <property type="match status" value="1"/>
</dbReference>
<feature type="domain" description="Aminoglycoside phosphotransferase" evidence="1">
    <location>
        <begin position="29"/>
        <end position="244"/>
    </location>
</feature>
<dbReference type="Gene3D" id="3.30.200.20">
    <property type="entry name" value="Phosphorylase Kinase, domain 1"/>
    <property type="match status" value="1"/>
</dbReference>
<evidence type="ECO:0000259" key="1">
    <source>
        <dbReference type="Pfam" id="PF01636"/>
    </source>
</evidence>
<dbReference type="PANTHER" id="PTHR21310:SF42">
    <property type="entry name" value="BIFUNCTIONAL AAC_APH"/>
    <property type="match status" value="1"/>
</dbReference>
<reference evidence="2" key="2">
    <citation type="submission" date="2021-04" db="EMBL/GenBank/DDBJ databases">
        <authorList>
            <person name="Gilroy R."/>
        </authorList>
    </citation>
    <scope>NUCLEOTIDE SEQUENCE</scope>
    <source>
        <strain evidence="2">ChiBcec2-3848</strain>
    </source>
</reference>
<evidence type="ECO:0000313" key="2">
    <source>
        <dbReference type="EMBL" id="HJC64759.1"/>
    </source>
</evidence>
<name>A0A9D2PQZ9_9FIRM</name>
<sequence length="291" mass="32881">MEITTDMVKRLIKEQFPAWSHLEICPVAKSGHDNRTFHLGKNLAVRLPSGEDYAGQAKKESQWLPYLQEHLDYPISAPAAVGKPTAYFPFPWSVNRWIQGETLEDCPGADQMQLAEDLSKALQKLQAVSCQGGPAAGKHNFYRGGDLKIYSQETLDALERLKERLPADRLRNIWEDCLCEGYSGQPVWVHGDVAPGNILLQKGRFYGLIDFGILGTGDPACDYAMAWTYFDEAARRIFLKGLSEDMVGRARGWALWKALITYEDEKEEVRENAKKTVGVILEEEEKSSRER</sequence>
<dbReference type="SUPFAM" id="SSF56112">
    <property type="entry name" value="Protein kinase-like (PK-like)"/>
    <property type="match status" value="1"/>
</dbReference>
<dbReference type="InterPro" id="IPR002575">
    <property type="entry name" value="Aminoglycoside_PTrfase"/>
</dbReference>
<dbReference type="InterPro" id="IPR011009">
    <property type="entry name" value="Kinase-like_dom_sf"/>
</dbReference>
<comment type="caution">
    <text evidence="2">The sequence shown here is derived from an EMBL/GenBank/DDBJ whole genome shotgun (WGS) entry which is preliminary data.</text>
</comment>
<reference evidence="2" key="1">
    <citation type="journal article" date="2021" name="PeerJ">
        <title>Extensive microbial diversity within the chicken gut microbiome revealed by metagenomics and culture.</title>
        <authorList>
            <person name="Gilroy R."/>
            <person name="Ravi A."/>
            <person name="Getino M."/>
            <person name="Pursley I."/>
            <person name="Horton D.L."/>
            <person name="Alikhan N.F."/>
            <person name="Baker D."/>
            <person name="Gharbi K."/>
            <person name="Hall N."/>
            <person name="Watson M."/>
            <person name="Adriaenssens E.M."/>
            <person name="Foster-Nyarko E."/>
            <person name="Jarju S."/>
            <person name="Secka A."/>
            <person name="Antonio M."/>
            <person name="Oren A."/>
            <person name="Chaudhuri R.R."/>
            <person name="La Ragione R."/>
            <person name="Hildebrand F."/>
            <person name="Pallen M.J."/>
        </authorList>
    </citation>
    <scope>NUCLEOTIDE SEQUENCE</scope>
    <source>
        <strain evidence="2">ChiBcec2-3848</strain>
    </source>
</reference>
<dbReference type="EMBL" id="DWVZ01000200">
    <property type="protein sequence ID" value="HJC64759.1"/>
    <property type="molecule type" value="Genomic_DNA"/>
</dbReference>
<gene>
    <name evidence="2" type="ORF">H9753_14285</name>
</gene>
<dbReference type="CDD" id="cd05155">
    <property type="entry name" value="APH_ChoK_like_1"/>
    <property type="match status" value="1"/>
</dbReference>
<dbReference type="Proteomes" id="UP000823886">
    <property type="component" value="Unassembled WGS sequence"/>
</dbReference>
<dbReference type="AlphaFoldDB" id="A0A9D2PQZ9"/>
<dbReference type="InterPro" id="IPR051678">
    <property type="entry name" value="AGP_Transferase"/>
</dbReference>
<dbReference type="PANTHER" id="PTHR21310">
    <property type="entry name" value="AMINOGLYCOSIDE PHOSPHOTRANSFERASE-RELATED-RELATED"/>
    <property type="match status" value="1"/>
</dbReference>
<protein>
    <submittedName>
        <fullName evidence="2">Aminoglycoside phosphotransferase family protein</fullName>
    </submittedName>
</protein>
<evidence type="ECO:0000313" key="3">
    <source>
        <dbReference type="Proteomes" id="UP000823886"/>
    </source>
</evidence>